<proteinExistence type="predicted"/>
<sequence length="305" mass="34091">MDRNDYPEYYPPLSNVVPSPYANPINTNDPAHIQSNAAFDDYNFDADSPYTNPYATPYCAQENGYIPPLYNQTNQKYVDNKYQINYESADSENESRGDRSDLSNNGDPASKKRNKHSSHKSSSKKQSSNNSAHNPDFLSAPNDPNIGSLPPINPSPPIYPPQNYPLSNGQTDLPNQDRVAQIAPNDQSIDNGRQNIPSHEHILPPNRYPDQSQMSANFYPQPQYIYDPESPAQDCDNGSRRNRRRRSSNANDIEEIRNEDESSNDAPPTCLRCCVTCCAGYCICYLVIFVIFMFGGIIGGVMGTS</sequence>
<feature type="region of interest" description="Disordered" evidence="1">
    <location>
        <begin position="1"/>
        <end position="36"/>
    </location>
</feature>
<evidence type="ECO:0000256" key="1">
    <source>
        <dbReference type="SAM" id="MobiDB-lite"/>
    </source>
</evidence>
<dbReference type="EMBL" id="MLAK01000582">
    <property type="protein sequence ID" value="OHT11690.1"/>
    <property type="molecule type" value="Genomic_DNA"/>
</dbReference>
<gene>
    <name evidence="3" type="ORF">TRFO_03935</name>
</gene>
<reference evidence="3" key="1">
    <citation type="submission" date="2016-10" db="EMBL/GenBank/DDBJ databases">
        <authorList>
            <person name="Benchimol M."/>
            <person name="Almeida L.G."/>
            <person name="Vasconcelos A.T."/>
            <person name="Perreira-Neves A."/>
            <person name="Rosa I.A."/>
            <person name="Tasca T."/>
            <person name="Bogo M.R."/>
            <person name="de Souza W."/>
        </authorList>
    </citation>
    <scope>NUCLEOTIDE SEQUENCE [LARGE SCALE GENOMIC DNA]</scope>
    <source>
        <strain evidence="3">K</strain>
    </source>
</reference>
<keyword evidence="2" id="KW-1133">Transmembrane helix</keyword>
<keyword evidence="2" id="KW-0812">Transmembrane</keyword>
<evidence type="ECO:0000313" key="3">
    <source>
        <dbReference type="EMBL" id="OHT11690.1"/>
    </source>
</evidence>
<feature type="compositionally biased region" description="Basic residues" evidence="1">
    <location>
        <begin position="111"/>
        <end position="123"/>
    </location>
</feature>
<feature type="transmembrane region" description="Helical" evidence="2">
    <location>
        <begin position="279"/>
        <end position="302"/>
    </location>
</feature>
<accession>A0A1J4KKM3</accession>
<dbReference type="RefSeq" id="XP_068364826.1">
    <property type="nucleotide sequence ID" value="XM_068491599.1"/>
</dbReference>
<dbReference type="AlphaFoldDB" id="A0A1J4KKM3"/>
<keyword evidence="2" id="KW-0472">Membrane</keyword>
<evidence type="ECO:0000256" key="2">
    <source>
        <dbReference type="SAM" id="Phobius"/>
    </source>
</evidence>
<dbReference type="Proteomes" id="UP000179807">
    <property type="component" value="Unassembled WGS sequence"/>
</dbReference>
<name>A0A1J4KKM3_9EUKA</name>
<feature type="compositionally biased region" description="Polar residues" evidence="1">
    <location>
        <begin position="209"/>
        <end position="220"/>
    </location>
</feature>
<feature type="compositionally biased region" description="Pro residues" evidence="1">
    <location>
        <begin position="151"/>
        <end position="163"/>
    </location>
</feature>
<feature type="compositionally biased region" description="Low complexity" evidence="1">
    <location>
        <begin position="124"/>
        <end position="134"/>
    </location>
</feature>
<comment type="caution">
    <text evidence="3">The sequence shown here is derived from an EMBL/GenBank/DDBJ whole genome shotgun (WGS) entry which is preliminary data.</text>
</comment>
<keyword evidence="4" id="KW-1185">Reference proteome</keyword>
<feature type="compositionally biased region" description="Polar residues" evidence="1">
    <location>
        <begin position="186"/>
        <end position="197"/>
    </location>
</feature>
<protein>
    <submittedName>
        <fullName evidence="3">Uncharacterized protein</fullName>
    </submittedName>
</protein>
<evidence type="ECO:0000313" key="4">
    <source>
        <dbReference type="Proteomes" id="UP000179807"/>
    </source>
</evidence>
<feature type="region of interest" description="Disordered" evidence="1">
    <location>
        <begin position="88"/>
        <end position="174"/>
    </location>
</feature>
<organism evidence="3 4">
    <name type="scientific">Tritrichomonas foetus</name>
    <dbReference type="NCBI Taxonomy" id="1144522"/>
    <lineage>
        <taxon>Eukaryota</taxon>
        <taxon>Metamonada</taxon>
        <taxon>Parabasalia</taxon>
        <taxon>Tritrichomonadida</taxon>
        <taxon>Tritrichomonadidae</taxon>
        <taxon>Tritrichomonas</taxon>
    </lineage>
</organism>
<feature type="region of interest" description="Disordered" evidence="1">
    <location>
        <begin position="186"/>
        <end position="266"/>
    </location>
</feature>
<feature type="compositionally biased region" description="Polar residues" evidence="1">
    <location>
        <begin position="24"/>
        <end position="35"/>
    </location>
</feature>
<dbReference type="VEuPathDB" id="TrichDB:TRFO_03935"/>
<dbReference type="GeneID" id="94826303"/>